<dbReference type="HAMAP" id="MF_01058">
    <property type="entry name" value="GAP_YihI"/>
    <property type="match status" value="1"/>
</dbReference>
<protein>
    <recommendedName>
        <fullName evidence="3">Der GTPase-activating protein YihI</fullName>
    </recommendedName>
</protein>
<keyword evidence="1 3" id="KW-0343">GTPase activation</keyword>
<evidence type="ECO:0000313" key="5">
    <source>
        <dbReference type="EMBL" id="MDP2564689.1"/>
    </source>
</evidence>
<comment type="subunit">
    <text evidence="3">Interacts with Der.</text>
</comment>
<name>A0ABT9FDC0_9GAMM</name>
<dbReference type="Proteomes" id="UP001177212">
    <property type="component" value="Unassembled WGS sequence"/>
</dbReference>
<dbReference type="Pfam" id="PF04220">
    <property type="entry name" value="YihI"/>
    <property type="match status" value="1"/>
</dbReference>
<feature type="compositionally biased region" description="Acidic residues" evidence="4">
    <location>
        <begin position="188"/>
        <end position="197"/>
    </location>
</feature>
<comment type="caution">
    <text evidence="5">The sequence shown here is derived from an EMBL/GenBank/DDBJ whole genome shotgun (WGS) entry which is preliminary data.</text>
</comment>
<evidence type="ECO:0000256" key="4">
    <source>
        <dbReference type="SAM" id="MobiDB-lite"/>
    </source>
</evidence>
<dbReference type="InterPro" id="IPR007336">
    <property type="entry name" value="YihI"/>
</dbReference>
<evidence type="ECO:0000256" key="3">
    <source>
        <dbReference type="HAMAP-Rule" id="MF_01058"/>
    </source>
</evidence>
<keyword evidence="6" id="KW-1185">Reference proteome</keyword>
<gene>
    <name evidence="3 5" type="primary">yihI</name>
    <name evidence="5" type="ORF">Q8W34_08585</name>
</gene>
<feature type="region of interest" description="Disordered" evidence="4">
    <location>
        <begin position="1"/>
        <end position="74"/>
    </location>
</feature>
<feature type="compositionally biased region" description="Acidic residues" evidence="4">
    <location>
        <begin position="161"/>
        <end position="174"/>
    </location>
</feature>
<comment type="function">
    <text evidence="3">A GTPase-activating protein (GAP) that modifies Der/EngA GTPase function. May play a role in ribosome biogenesis.</text>
</comment>
<feature type="compositionally biased region" description="Basic and acidic residues" evidence="4">
    <location>
        <begin position="19"/>
        <end position="34"/>
    </location>
</feature>
<proteinExistence type="inferred from homology"/>
<evidence type="ECO:0000313" key="6">
    <source>
        <dbReference type="Proteomes" id="UP001177212"/>
    </source>
</evidence>
<feature type="region of interest" description="Disordered" evidence="4">
    <location>
        <begin position="161"/>
        <end position="197"/>
    </location>
</feature>
<dbReference type="EMBL" id="JAUYVT010000006">
    <property type="protein sequence ID" value="MDP2564689.1"/>
    <property type="molecule type" value="Genomic_DNA"/>
</dbReference>
<keyword evidence="2 3" id="KW-0690">Ribosome biogenesis</keyword>
<evidence type="ECO:0000256" key="2">
    <source>
        <dbReference type="ARBA" id="ARBA00022517"/>
    </source>
</evidence>
<dbReference type="NCBIfam" id="NF003560">
    <property type="entry name" value="PRK05244.1-1"/>
    <property type="match status" value="1"/>
</dbReference>
<accession>A0ABT9FDC0</accession>
<reference evidence="5" key="1">
    <citation type="submission" date="2023-07" db="EMBL/GenBank/DDBJ databases">
        <title>Genome content predicts the carbon catabolic preferences of heterotrophic bacteria.</title>
        <authorList>
            <person name="Gralka M."/>
        </authorList>
    </citation>
    <scope>NUCLEOTIDE SEQUENCE</scope>
    <source>
        <strain evidence="5">4G09</strain>
    </source>
</reference>
<comment type="similarity">
    <text evidence="3">Belongs to the YihI family.</text>
</comment>
<organism evidence="5 6">
    <name type="scientific">Pseudoalteromonas marina</name>
    <dbReference type="NCBI Taxonomy" id="267375"/>
    <lineage>
        <taxon>Bacteria</taxon>
        <taxon>Pseudomonadati</taxon>
        <taxon>Pseudomonadota</taxon>
        <taxon>Gammaproteobacteria</taxon>
        <taxon>Alteromonadales</taxon>
        <taxon>Pseudoalteromonadaceae</taxon>
        <taxon>Pseudoalteromonas</taxon>
    </lineage>
</organism>
<feature type="compositionally biased region" description="Polar residues" evidence="4">
    <location>
        <begin position="175"/>
        <end position="184"/>
    </location>
</feature>
<dbReference type="RefSeq" id="WP_008133239.1">
    <property type="nucleotide sequence ID" value="NZ_AHCB03000005.1"/>
</dbReference>
<sequence length="197" mass="22542">MSRKKKSRKIPSNGPVRLSQDKLKEMRALKEQRVKKTKGAKPGSRNAPDLVEEQNQTSHSGSRDKRIGSKKPVSLVPVAAEPKVEMKRNLKPVVELKKVVQPELTPEQELEELENDVRLLKLVERHEGGEMLTGKDAKYFNSRIARHQVLCKLLGLEDEDEFDDEDDFGEESNSDFDQYLSNDLASEWLDDDEDEDK</sequence>
<evidence type="ECO:0000256" key="1">
    <source>
        <dbReference type="ARBA" id="ARBA00022468"/>
    </source>
</evidence>